<accession>A0A7J6LRW0</accession>
<feature type="compositionally biased region" description="Basic and acidic residues" evidence="8">
    <location>
        <begin position="811"/>
        <end position="822"/>
    </location>
</feature>
<organism evidence="12 14">
    <name type="scientific">Perkinsus olseni</name>
    <name type="common">Perkinsus atlanticus</name>
    <dbReference type="NCBI Taxonomy" id="32597"/>
    <lineage>
        <taxon>Eukaryota</taxon>
        <taxon>Sar</taxon>
        <taxon>Alveolata</taxon>
        <taxon>Perkinsozoa</taxon>
        <taxon>Perkinsea</taxon>
        <taxon>Perkinsida</taxon>
        <taxon>Perkinsidae</taxon>
        <taxon>Perkinsus</taxon>
    </lineage>
</organism>
<comment type="subcellular location">
    <subcellularLocation>
        <location evidence="1">Nucleus</location>
    </subcellularLocation>
</comment>
<dbReference type="Pfam" id="PF23220">
    <property type="entry name" value="HAT_Syf1_M"/>
    <property type="match status" value="1"/>
</dbReference>
<dbReference type="AlphaFoldDB" id="A0A7J6LRW0"/>
<reference evidence="14 15" key="1">
    <citation type="submission" date="2020-04" db="EMBL/GenBank/DDBJ databases">
        <title>Perkinsus olseni comparative genomics.</title>
        <authorList>
            <person name="Bogema D.R."/>
        </authorList>
    </citation>
    <scope>NUCLEOTIDE SEQUENCE [LARGE SCALE GENOMIC DNA]</scope>
    <source>
        <strain evidence="12">ATCC PRA-179</strain>
        <strain evidence="13">ATCC PRA-31</strain>
    </source>
</reference>
<dbReference type="InterPro" id="IPR003107">
    <property type="entry name" value="HAT"/>
</dbReference>
<dbReference type="FunFam" id="1.25.40.10:FF:000137">
    <property type="entry name" value="Pre-mRNA-splicing factor syf1"/>
    <property type="match status" value="1"/>
</dbReference>
<keyword evidence="4" id="KW-0747">Spliceosome</keyword>
<gene>
    <name evidence="12" type="primary">XAB2</name>
    <name evidence="13" type="ORF">FOL46_001518</name>
    <name evidence="12" type="ORF">FOZ61_002787</name>
</gene>
<evidence type="ECO:0000256" key="1">
    <source>
        <dbReference type="ARBA" id="ARBA00004123"/>
    </source>
</evidence>
<evidence type="ECO:0000313" key="15">
    <source>
        <dbReference type="Proteomes" id="UP000572268"/>
    </source>
</evidence>
<comment type="similarity">
    <text evidence="2">Belongs to the crooked-neck family.</text>
</comment>
<evidence type="ECO:0000259" key="10">
    <source>
        <dbReference type="Pfam" id="PF23231"/>
    </source>
</evidence>
<keyword evidence="5" id="KW-0677">Repeat</keyword>
<dbReference type="EMBL" id="JABAHT010000180">
    <property type="protein sequence ID" value="KAF4662035.1"/>
    <property type="molecule type" value="Genomic_DNA"/>
</dbReference>
<evidence type="ECO:0000313" key="13">
    <source>
        <dbReference type="EMBL" id="KAF4669258.1"/>
    </source>
</evidence>
<dbReference type="InterPro" id="IPR045075">
    <property type="entry name" value="Syf1-like"/>
</dbReference>
<proteinExistence type="inferred from homology"/>
<evidence type="ECO:0000256" key="2">
    <source>
        <dbReference type="ARBA" id="ARBA00008644"/>
    </source>
</evidence>
<evidence type="ECO:0000256" key="5">
    <source>
        <dbReference type="ARBA" id="ARBA00022737"/>
    </source>
</evidence>
<evidence type="ECO:0000313" key="14">
    <source>
        <dbReference type="Proteomes" id="UP000570595"/>
    </source>
</evidence>
<dbReference type="InterPro" id="IPR055433">
    <property type="entry name" value="HAT_Syf1-like_N"/>
</dbReference>
<dbReference type="InterPro" id="IPR011990">
    <property type="entry name" value="TPR-like_helical_dom_sf"/>
</dbReference>
<name>A0A7J6LRW0_PEROL</name>
<keyword evidence="6" id="KW-0508">mRNA splicing</keyword>
<evidence type="ECO:0000313" key="12">
    <source>
        <dbReference type="EMBL" id="KAF4662035.1"/>
    </source>
</evidence>
<dbReference type="PANTHER" id="PTHR11246">
    <property type="entry name" value="PRE-MRNA SPLICING FACTOR"/>
    <property type="match status" value="1"/>
</dbReference>
<dbReference type="Pfam" id="PF23231">
    <property type="entry name" value="HAT_Syf1_CNRKL1_C"/>
    <property type="match status" value="1"/>
</dbReference>
<dbReference type="GO" id="GO:0071014">
    <property type="term" value="C:post-mRNA release spliceosomal complex"/>
    <property type="evidence" value="ECO:0007669"/>
    <property type="project" value="TreeGrafter"/>
</dbReference>
<evidence type="ECO:0000256" key="8">
    <source>
        <dbReference type="SAM" id="MobiDB-lite"/>
    </source>
</evidence>
<dbReference type="GO" id="GO:0000974">
    <property type="term" value="C:Prp19 complex"/>
    <property type="evidence" value="ECO:0007669"/>
    <property type="project" value="TreeGrafter"/>
</dbReference>
<protein>
    <submittedName>
        <fullName evidence="12">Pre-mRNA-splicing factor SYF1</fullName>
    </submittedName>
</protein>
<dbReference type="SMART" id="SM00386">
    <property type="entry name" value="HAT"/>
    <property type="match status" value="9"/>
</dbReference>
<keyword evidence="7" id="KW-0539">Nucleus</keyword>
<dbReference type="GO" id="GO:0071007">
    <property type="term" value="C:U2-type catalytic step 2 spliceosome"/>
    <property type="evidence" value="ECO:0007669"/>
    <property type="project" value="TreeGrafter"/>
</dbReference>
<evidence type="ECO:0000256" key="4">
    <source>
        <dbReference type="ARBA" id="ARBA00022728"/>
    </source>
</evidence>
<evidence type="ECO:0000256" key="3">
    <source>
        <dbReference type="ARBA" id="ARBA00022664"/>
    </source>
</evidence>
<dbReference type="OrthoDB" id="10067343at2759"/>
<feature type="domain" description="Pre-mRNA-splicing factor Syf1-like N-terminal HAT-repeats" evidence="11">
    <location>
        <begin position="40"/>
        <end position="209"/>
    </location>
</feature>
<dbReference type="Proteomes" id="UP000572268">
    <property type="component" value="Unassembled WGS sequence"/>
</dbReference>
<evidence type="ECO:0000259" key="11">
    <source>
        <dbReference type="Pfam" id="PF23233"/>
    </source>
</evidence>
<sequence>MAAQVMRTPAAAPPSMVTSGKLEVSERTSGPSVDLSACVDVEMEEELRRSPGSMRLWWYYIQATTKRMEMRQNADLKDAFMEFLCQLHERALRELPRCYKIWHNYLKLRESWVADLCVTDPACDVVEACYARAVCMLGKMPRIWEEYIEHLTRRLKITATRHVIYEALRSLPITQHYRVWALAMKLIRELNVPVRTGGELFRSYLMLEPAHAETYVAYLEEEEQWDEAARLLMKLVNDPDFVSMEGKSNHQLWLELCDMVTTHGPFIKSVDVDAVVRSAIGKFSDQTGRLWNSLADYYVQLGNFGKARDVYEEALESISTVRDFSLVFEAYQKFLENLVTVYSEMEEENEEGKDTAGSTADLLVEVLAKLIDRRLDLQSQVKLRQNPNKVSEWISRAKLFKDDPLAVIKTFAEGVKTVDPYQADGKLSRLWIEFANYYINTGKDIANARAVYEKAVKVEFRNAEELASVWCAWIEMEIQQKNNKQALEISRRAVGQYKGAEAGTVQAQLSRSVRLWHLAADCERFIAKNLDTTRAVYDKMIDLKVATPQTCIDYAQFEEDNKYFEKSFQVYERAVSLFRWPHAKDIWVLYLSKFTNRYKGSKLERSRELFDHALAHCPAKYCRMMYQMYAQFEERYGLAKESLKILHRGVAKVEKNERVRMYNLLLAKTVDLLGAPATRPIYEEAIATLDDDRQIVRMCLQYSNIERAMGEIDRARAILKHCSQYCDPGKEKSEEYIGNFWNEWREFELTYGNADTYRELRRIWRSVMAQYSRQHFNATDISHQITEQMERDKAEGDDNDDEADPMAAAERQAERKRARDDESSGDSVAKRLRLQEEKLDFIESSSFTGEKEGFSFKMGARGLGYYRDLGGLLALETSRGGEDEDIELSEDL</sequence>
<dbReference type="PANTHER" id="PTHR11246:SF5">
    <property type="entry name" value="PRE-MRNA-SPLICING FACTOR SYF1"/>
    <property type="match status" value="1"/>
</dbReference>
<dbReference type="Pfam" id="PF23233">
    <property type="entry name" value="HAT_Syf1_CNRKL1_N"/>
    <property type="match status" value="1"/>
</dbReference>
<evidence type="ECO:0000256" key="6">
    <source>
        <dbReference type="ARBA" id="ARBA00023187"/>
    </source>
</evidence>
<dbReference type="InterPro" id="IPR056350">
    <property type="entry name" value="HAT_Syf1_central"/>
</dbReference>
<dbReference type="InterPro" id="IPR055430">
    <property type="entry name" value="HAT_Syf1_CNRKL1_C"/>
</dbReference>
<feature type="region of interest" description="Disordered" evidence="8">
    <location>
        <begin position="1"/>
        <end position="28"/>
    </location>
</feature>
<evidence type="ECO:0000256" key="7">
    <source>
        <dbReference type="ARBA" id="ARBA00023242"/>
    </source>
</evidence>
<feature type="domain" description="Pre-mRNA-splicing factor Syf1/CRNKL1-like C-terminal HAT-repeats" evidence="10">
    <location>
        <begin position="420"/>
        <end position="813"/>
    </location>
</feature>
<dbReference type="Proteomes" id="UP000570595">
    <property type="component" value="Unassembled WGS sequence"/>
</dbReference>
<evidence type="ECO:0000259" key="9">
    <source>
        <dbReference type="Pfam" id="PF23220"/>
    </source>
</evidence>
<keyword evidence="3" id="KW-0507">mRNA processing</keyword>
<feature type="domain" description="Pre-mRNA-splicing factor SYF1 central HAT repeats" evidence="9">
    <location>
        <begin position="213"/>
        <end position="418"/>
    </location>
</feature>
<feature type="region of interest" description="Disordered" evidence="8">
    <location>
        <begin position="780"/>
        <end position="829"/>
    </location>
</feature>
<dbReference type="GO" id="GO:0000349">
    <property type="term" value="P:generation of catalytic spliceosome for first transesterification step"/>
    <property type="evidence" value="ECO:0007669"/>
    <property type="project" value="TreeGrafter"/>
</dbReference>
<comment type="caution">
    <text evidence="12">The sequence shown here is derived from an EMBL/GenBank/DDBJ whole genome shotgun (WGS) entry which is preliminary data.</text>
</comment>
<dbReference type="EMBL" id="JABANN010000143">
    <property type="protein sequence ID" value="KAF4669258.1"/>
    <property type="molecule type" value="Genomic_DNA"/>
</dbReference>
<dbReference type="SUPFAM" id="SSF48452">
    <property type="entry name" value="TPR-like"/>
    <property type="match status" value="2"/>
</dbReference>
<dbReference type="Gene3D" id="1.25.40.10">
    <property type="entry name" value="Tetratricopeptide repeat domain"/>
    <property type="match status" value="3"/>
</dbReference>